<protein>
    <recommendedName>
        <fullName evidence="2">Retrovirus-related Pol polyprotein from transposon TNT 1-94</fullName>
    </recommendedName>
</protein>
<accession>A0A699H8V6</accession>
<proteinExistence type="predicted"/>
<evidence type="ECO:0000313" key="1">
    <source>
        <dbReference type="EMBL" id="GEX63407.1"/>
    </source>
</evidence>
<organism evidence="1">
    <name type="scientific">Tanacetum cinerariifolium</name>
    <name type="common">Dalmatian daisy</name>
    <name type="synonym">Chrysanthemum cinerariifolium</name>
    <dbReference type="NCBI Taxonomy" id="118510"/>
    <lineage>
        <taxon>Eukaryota</taxon>
        <taxon>Viridiplantae</taxon>
        <taxon>Streptophyta</taxon>
        <taxon>Embryophyta</taxon>
        <taxon>Tracheophyta</taxon>
        <taxon>Spermatophyta</taxon>
        <taxon>Magnoliopsida</taxon>
        <taxon>eudicotyledons</taxon>
        <taxon>Gunneridae</taxon>
        <taxon>Pentapetalae</taxon>
        <taxon>asterids</taxon>
        <taxon>campanulids</taxon>
        <taxon>Asterales</taxon>
        <taxon>Asteraceae</taxon>
        <taxon>Asteroideae</taxon>
        <taxon>Anthemideae</taxon>
        <taxon>Anthemidinae</taxon>
        <taxon>Tanacetum</taxon>
    </lineage>
</organism>
<comment type="caution">
    <text evidence="1">The sequence shown here is derived from an EMBL/GenBank/DDBJ whole genome shotgun (WGS) entry which is preliminary data.</text>
</comment>
<dbReference type="AlphaFoldDB" id="A0A699H8V6"/>
<dbReference type="EMBL" id="BKCJ010120226">
    <property type="protein sequence ID" value="GEX63407.1"/>
    <property type="molecule type" value="Genomic_DNA"/>
</dbReference>
<sequence>MGTFRETLAEGEEGAPHLGLERARVYSDFHIKIRRVRLNRGFKESNYDKLYAYLKQHEENSVVFDEKQLLFIAGGQENAIDEDVDEPPAPTAQTIFMANLSSTDPVYDEAGSSYDSDILSEYDQYVKDNAEPVVQNNVSSIPNNASMMIINEMHEQTTQCVSVKAHTEVVEASLTAKLAIYREQIELFTEMHDAHTVVQVRCLELEAALSKLNDKIQKDDHNELVKHFSNLENNREVHLDYLKHLKENVATLREILEEARAERPLDRSLASACLYTKHS</sequence>
<reference evidence="1" key="1">
    <citation type="journal article" date="2019" name="Sci. Rep.">
        <title>Draft genome of Tanacetum cinerariifolium, the natural source of mosquito coil.</title>
        <authorList>
            <person name="Yamashiro T."/>
            <person name="Shiraishi A."/>
            <person name="Satake H."/>
            <person name="Nakayama K."/>
        </authorList>
    </citation>
    <scope>NUCLEOTIDE SEQUENCE</scope>
</reference>
<name>A0A699H8V6_TANCI</name>
<evidence type="ECO:0008006" key="2">
    <source>
        <dbReference type="Google" id="ProtNLM"/>
    </source>
</evidence>
<gene>
    <name evidence="1" type="ORF">Tci_335382</name>
</gene>